<protein>
    <submittedName>
        <fullName evidence="1">Uncharacterized protein</fullName>
    </submittedName>
</protein>
<evidence type="ECO:0000313" key="2">
    <source>
        <dbReference type="Proteomes" id="UP001320706"/>
    </source>
</evidence>
<sequence>MAAAQITMPEPVVPSTSSHAIDKYESHFAYSNYTDSLNDDTTQFQNVSWNANRTGQLAPRPAARNLNSQAIGSRLLNAWSDNVKIPPAVTATATSLSRKSSLSVRAKSLFTGSPAASPASAQSTTVLNTQLVEEPEEEQQQSEHIMEYRPTFTALPPRSPRKSMTTISELDSASTTPCASQESPRRKASAPNRRFSWFQKPSATEHQQPTTTLSTASTLPDSDLLTLNSTTALLPHGLPTAPSPTNFTHLLTTATSLIQRFQAAHKANTAGLSDALAERSALADEAEEAETRARIARLQLEEVARRMEEQERAMLALAEELAGERERRAEVEVEVALLKGREREREARGRRGGNGRGREEASDSGFESDAETEGGSWAGEEREEGWKGGERVMGMGTGFGHEEGLGERWVEEGPWGAMRELREENCRLENRVRELEGVVEGCLDLVGEGN</sequence>
<evidence type="ECO:0000313" key="1">
    <source>
        <dbReference type="EMBL" id="KAK8213291.1"/>
    </source>
</evidence>
<name>A0ACC3SGZ0_9PEZI</name>
<accession>A0ACC3SGZ0</accession>
<organism evidence="1 2">
    <name type="scientific">Zalaria obscura</name>
    <dbReference type="NCBI Taxonomy" id="2024903"/>
    <lineage>
        <taxon>Eukaryota</taxon>
        <taxon>Fungi</taxon>
        <taxon>Dikarya</taxon>
        <taxon>Ascomycota</taxon>
        <taxon>Pezizomycotina</taxon>
        <taxon>Dothideomycetes</taxon>
        <taxon>Dothideomycetidae</taxon>
        <taxon>Dothideales</taxon>
        <taxon>Zalariaceae</taxon>
        <taxon>Zalaria</taxon>
    </lineage>
</organism>
<dbReference type="Proteomes" id="UP001320706">
    <property type="component" value="Unassembled WGS sequence"/>
</dbReference>
<dbReference type="EMBL" id="JAMKPW020000011">
    <property type="protein sequence ID" value="KAK8213291.1"/>
    <property type="molecule type" value="Genomic_DNA"/>
</dbReference>
<keyword evidence="2" id="KW-1185">Reference proteome</keyword>
<gene>
    <name evidence="1" type="ORF">M8818_002590</name>
</gene>
<reference evidence="1" key="1">
    <citation type="submission" date="2024-02" db="EMBL/GenBank/DDBJ databases">
        <title>Metagenome Assembled Genome of Zalaria obscura JY119.</title>
        <authorList>
            <person name="Vighnesh L."/>
            <person name="Jagadeeshwari U."/>
            <person name="Venkata Ramana C."/>
            <person name="Sasikala C."/>
        </authorList>
    </citation>
    <scope>NUCLEOTIDE SEQUENCE</scope>
    <source>
        <strain evidence="1">JY119</strain>
    </source>
</reference>
<comment type="caution">
    <text evidence="1">The sequence shown here is derived from an EMBL/GenBank/DDBJ whole genome shotgun (WGS) entry which is preliminary data.</text>
</comment>
<proteinExistence type="predicted"/>